<feature type="compositionally biased region" description="Low complexity" evidence="1">
    <location>
        <begin position="94"/>
        <end position="125"/>
    </location>
</feature>
<dbReference type="Pfam" id="PF20776">
    <property type="entry name" value="SLS1_N"/>
    <property type="match status" value="1"/>
</dbReference>
<dbReference type="Pfam" id="PF14611">
    <property type="entry name" value="KH_SLS1_1"/>
    <property type="match status" value="1"/>
</dbReference>
<gene>
    <name evidence="6" type="ORF">CAAN4_B06392</name>
</gene>
<accession>A0ABP0EBW8</accession>
<dbReference type="EMBL" id="OZ004254">
    <property type="protein sequence ID" value="CAK7896697.1"/>
    <property type="molecule type" value="Genomic_DNA"/>
</dbReference>
<evidence type="ECO:0000313" key="6">
    <source>
        <dbReference type="EMBL" id="CAK7896697.1"/>
    </source>
</evidence>
<protein>
    <submittedName>
        <fullName evidence="6">Uncharacterized protein</fullName>
    </submittedName>
</protein>
<feature type="region of interest" description="Disordered" evidence="1">
    <location>
        <begin position="85"/>
        <end position="129"/>
    </location>
</feature>
<evidence type="ECO:0000256" key="2">
    <source>
        <dbReference type="SAM" id="SignalP"/>
    </source>
</evidence>
<evidence type="ECO:0000259" key="5">
    <source>
        <dbReference type="Pfam" id="PF20778"/>
    </source>
</evidence>
<feature type="domain" description="SLS1 first KH" evidence="3">
    <location>
        <begin position="327"/>
        <end position="385"/>
    </location>
</feature>
<feature type="domain" description="SLS1 N-terminal" evidence="4">
    <location>
        <begin position="250"/>
        <end position="309"/>
    </location>
</feature>
<feature type="region of interest" description="Disordered" evidence="1">
    <location>
        <begin position="603"/>
        <end position="651"/>
    </location>
</feature>
<dbReference type="Pfam" id="PF20778">
    <property type="entry name" value="SLS1_C"/>
    <property type="match status" value="1"/>
</dbReference>
<dbReference type="Proteomes" id="UP001497600">
    <property type="component" value="Chromosome B"/>
</dbReference>
<feature type="signal peptide" evidence="2">
    <location>
        <begin position="1"/>
        <end position="24"/>
    </location>
</feature>
<feature type="compositionally biased region" description="Basic and acidic residues" evidence="1">
    <location>
        <begin position="603"/>
        <end position="617"/>
    </location>
</feature>
<evidence type="ECO:0000313" key="7">
    <source>
        <dbReference type="Proteomes" id="UP001497600"/>
    </source>
</evidence>
<reference evidence="6 7" key="1">
    <citation type="submission" date="2024-01" db="EMBL/GenBank/DDBJ databases">
        <authorList>
            <consortium name="Genoscope - CEA"/>
            <person name="William W."/>
        </authorList>
    </citation>
    <scope>NUCLEOTIDE SEQUENCE [LARGE SCALE GENOMIC DNA]</scope>
    <source>
        <strain evidence="6 7">29B2s-10</strain>
    </source>
</reference>
<dbReference type="InterPro" id="IPR032741">
    <property type="entry name" value="Sls1_KH-1"/>
</dbReference>
<name>A0ABP0EBW8_9ASCO</name>
<feature type="chain" id="PRO_5045826560" evidence="2">
    <location>
        <begin position="25"/>
        <end position="948"/>
    </location>
</feature>
<feature type="domain" description="SLS1 C-terminal" evidence="5">
    <location>
        <begin position="520"/>
        <end position="940"/>
    </location>
</feature>
<feature type="compositionally biased region" description="Low complexity" evidence="1">
    <location>
        <begin position="442"/>
        <end position="461"/>
    </location>
</feature>
<proteinExistence type="predicted"/>
<sequence length="948" mass="104891">MHTARFGGGFFFFFFLVCLTKKFASKMKRAACCEPSRHLVTSPKKSILNMLRFNSNGMVLNYGCVSMRIPGRRTIRPGMVAVRRFSSPSHDENSPYSASSSPHSSGASTSSNSSSTTSMHPRSSPLPSPILEELEDISRLAKPTPVERDILVLNPARIDPQKRSRILYGKLSDRSSMTSRISNERKQPQFSFNLDDESSPRDFIVAIDNIRDTLGATISSQLEMTKGSKIMITNRNSQKLRTGTGISGPVKTTSITKLRYGQLEKQLSSSFTVAQLREYLKNKGIGGGSKKTKKQLIHVIISEGWKLEKSDKVTDFSDLIESRNFAISAADLFLLVSANAFILKYLSRTGCRISIDQTENSIRFAGTSTQLQNAELILNVMLNRTNRENVDLSVIRELYLEKFGKFDVRGVSETSEVYFEKRRSEQEQEQEPSEPSEPSEPVPEVSDKSTTSGKTSGPVPTASMADTSVYSLVALTKTQLERAKRLLLWLLNYNTHLKETLVTVPSNQPTTHLPYMDDSSLPWNIRSKRLYRVRAQTNNVYVNKLVAADLERFSDENLSSEAVEALSIEDAKMIPEGQRGDLLDLGESTWKLLQDLGISEEDLRNEHDNDKGTKLDISEDGVTTTSSPAVTVDDTTPTPPGTVPTTTIPSPLLSTLHSSITDFSYRETLHGLPSSSINPPIFTTTLGTVLFESKDNTDAYHFNSNVPFVADQILSKGFFSGSAASQDSSDPHYYSIQLKFLPSPYSGHDDTKYPPVEMFVELNDHKKPDLETLSLVTVEGENNCYVSLPDLKVDLKVSCQVSGNILEEEEVATTTASTPGPSADDTSFLSLLNSTSTKFSKFKNQPGLDLFFAAAKLDFSGHSRTYIPPHLDLCIDGKTVRYQYINMVYRRTLDMKVGDRDVQLNVVEGGSLGGRKLEVNLIGDVEGDVGEESLKGLLDDTIAIATNL</sequence>
<evidence type="ECO:0000259" key="4">
    <source>
        <dbReference type="Pfam" id="PF20776"/>
    </source>
</evidence>
<dbReference type="InterPro" id="IPR048400">
    <property type="entry name" value="SLS1_N"/>
</dbReference>
<feature type="region of interest" description="Disordered" evidence="1">
    <location>
        <begin position="419"/>
        <end position="462"/>
    </location>
</feature>
<keyword evidence="2" id="KW-0732">Signal</keyword>
<evidence type="ECO:0000256" key="1">
    <source>
        <dbReference type="SAM" id="MobiDB-lite"/>
    </source>
</evidence>
<organism evidence="6 7">
    <name type="scientific">[Candida] anglica</name>
    <dbReference type="NCBI Taxonomy" id="148631"/>
    <lineage>
        <taxon>Eukaryota</taxon>
        <taxon>Fungi</taxon>
        <taxon>Dikarya</taxon>
        <taxon>Ascomycota</taxon>
        <taxon>Saccharomycotina</taxon>
        <taxon>Pichiomycetes</taxon>
        <taxon>Debaryomycetaceae</taxon>
        <taxon>Kurtzmaniella</taxon>
    </lineage>
</organism>
<evidence type="ECO:0000259" key="3">
    <source>
        <dbReference type="Pfam" id="PF14611"/>
    </source>
</evidence>
<keyword evidence="7" id="KW-1185">Reference proteome</keyword>
<dbReference type="InterPro" id="IPR048401">
    <property type="entry name" value="SLS1_C"/>
</dbReference>